<dbReference type="InterPro" id="IPR006101">
    <property type="entry name" value="Glyco_hydro_2"/>
</dbReference>
<dbReference type="InterPro" id="IPR006102">
    <property type="entry name" value="Ig-like_GH2"/>
</dbReference>
<dbReference type="PANTHER" id="PTHR46323">
    <property type="entry name" value="BETA-GALACTOSIDASE"/>
    <property type="match status" value="1"/>
</dbReference>
<dbReference type="PRINTS" id="PR00132">
    <property type="entry name" value="GLHYDRLASE2"/>
</dbReference>
<accession>A0A9D9HZM4</accession>
<evidence type="ECO:0000256" key="5">
    <source>
        <dbReference type="ARBA" id="ARBA00022801"/>
    </source>
</evidence>
<dbReference type="InterPro" id="IPR008979">
    <property type="entry name" value="Galactose-bd-like_sf"/>
</dbReference>
<dbReference type="PANTHER" id="PTHR46323:SF2">
    <property type="entry name" value="BETA-GALACTOSIDASE"/>
    <property type="match status" value="1"/>
</dbReference>
<dbReference type="InterPro" id="IPR011013">
    <property type="entry name" value="Gal_mutarotase_sf_dom"/>
</dbReference>
<dbReference type="InterPro" id="IPR050347">
    <property type="entry name" value="Bact_Beta-galactosidase"/>
</dbReference>
<dbReference type="Pfam" id="PF02836">
    <property type="entry name" value="Glyco_hydro_2_C"/>
    <property type="match status" value="1"/>
</dbReference>
<dbReference type="Pfam" id="PF00703">
    <property type="entry name" value="Glyco_hydro_2"/>
    <property type="match status" value="1"/>
</dbReference>
<dbReference type="GO" id="GO:0004565">
    <property type="term" value="F:beta-galactosidase activity"/>
    <property type="evidence" value="ECO:0007669"/>
    <property type="project" value="UniProtKB-EC"/>
</dbReference>
<dbReference type="Gene3D" id="2.60.120.260">
    <property type="entry name" value="Galactose-binding domain-like"/>
    <property type="match status" value="1"/>
</dbReference>
<dbReference type="EMBL" id="JADIML010000020">
    <property type="protein sequence ID" value="MBO8462433.1"/>
    <property type="molecule type" value="Genomic_DNA"/>
</dbReference>
<comment type="caution">
    <text evidence="10">The sequence shown here is derived from an EMBL/GenBank/DDBJ whole genome shotgun (WGS) entry which is preliminary data.</text>
</comment>
<dbReference type="Proteomes" id="UP000823618">
    <property type="component" value="Unassembled WGS sequence"/>
</dbReference>
<evidence type="ECO:0000256" key="7">
    <source>
        <dbReference type="ARBA" id="ARBA00032230"/>
    </source>
</evidence>
<dbReference type="GO" id="GO:0030246">
    <property type="term" value="F:carbohydrate binding"/>
    <property type="evidence" value="ECO:0007669"/>
    <property type="project" value="InterPro"/>
</dbReference>
<dbReference type="Pfam" id="PF16353">
    <property type="entry name" value="LacZ_4"/>
    <property type="match status" value="1"/>
</dbReference>
<dbReference type="InterPro" id="IPR023232">
    <property type="entry name" value="Glyco_hydro_2_AS"/>
</dbReference>
<gene>
    <name evidence="10" type="ORF">IAC13_00710</name>
</gene>
<dbReference type="InterPro" id="IPR023230">
    <property type="entry name" value="Glyco_hydro_2_CS"/>
</dbReference>
<dbReference type="InterPro" id="IPR004199">
    <property type="entry name" value="B-gal_small/dom_5"/>
</dbReference>
<dbReference type="SUPFAM" id="SSF51445">
    <property type="entry name" value="(Trans)glycosidases"/>
    <property type="match status" value="1"/>
</dbReference>
<name>A0A9D9HZM4_9FIRM</name>
<organism evidence="10 11">
    <name type="scientific">Candidatus Scybalomonas excrementavium</name>
    <dbReference type="NCBI Taxonomy" id="2840943"/>
    <lineage>
        <taxon>Bacteria</taxon>
        <taxon>Bacillati</taxon>
        <taxon>Bacillota</taxon>
        <taxon>Clostridia</taxon>
        <taxon>Lachnospirales</taxon>
        <taxon>Lachnospiraceae</taxon>
        <taxon>Lachnospiraceae incertae sedis</taxon>
        <taxon>Candidatus Scybalomonas</taxon>
    </lineage>
</organism>
<dbReference type="InterPro" id="IPR036156">
    <property type="entry name" value="Beta-gal/glucu_dom_sf"/>
</dbReference>
<evidence type="ECO:0000313" key="11">
    <source>
        <dbReference type="Proteomes" id="UP000823618"/>
    </source>
</evidence>
<keyword evidence="5 8" id="KW-0378">Hydrolase</keyword>
<proteinExistence type="inferred from homology"/>
<comment type="catalytic activity">
    <reaction evidence="1 8">
        <text>Hydrolysis of terminal non-reducing beta-D-galactose residues in beta-D-galactosides.</text>
        <dbReference type="EC" id="3.2.1.23"/>
    </reaction>
</comment>
<dbReference type="SMART" id="SM01038">
    <property type="entry name" value="Bgal_small_N"/>
    <property type="match status" value="1"/>
</dbReference>
<dbReference type="Pfam" id="PF02837">
    <property type="entry name" value="Glyco_hydro_2_N"/>
    <property type="match status" value="1"/>
</dbReference>
<dbReference type="InterPro" id="IPR013783">
    <property type="entry name" value="Ig-like_fold"/>
</dbReference>
<dbReference type="Gene3D" id="3.20.20.80">
    <property type="entry name" value="Glycosidases"/>
    <property type="match status" value="1"/>
</dbReference>
<dbReference type="Pfam" id="PF02929">
    <property type="entry name" value="Bgal_small_N"/>
    <property type="match status" value="1"/>
</dbReference>
<dbReference type="InterPro" id="IPR014718">
    <property type="entry name" value="GH-type_carb-bd"/>
</dbReference>
<dbReference type="InterPro" id="IPR017853">
    <property type="entry name" value="GH"/>
</dbReference>
<protein>
    <recommendedName>
        <fullName evidence="4 8">Beta-galactosidase</fullName>
        <ecNumber evidence="3 8">3.2.1.23</ecNumber>
    </recommendedName>
    <alternativeName>
        <fullName evidence="7 8">Lactase</fullName>
    </alternativeName>
</protein>
<dbReference type="Gene3D" id="2.60.40.10">
    <property type="entry name" value="Immunoglobulins"/>
    <property type="match status" value="2"/>
</dbReference>
<dbReference type="InterPro" id="IPR006103">
    <property type="entry name" value="Glyco_hydro_2_cat"/>
</dbReference>
<dbReference type="GO" id="GO:0005990">
    <property type="term" value="P:lactose catabolic process"/>
    <property type="evidence" value="ECO:0007669"/>
    <property type="project" value="TreeGrafter"/>
</dbReference>
<evidence type="ECO:0000256" key="6">
    <source>
        <dbReference type="ARBA" id="ARBA00023295"/>
    </source>
</evidence>
<evidence type="ECO:0000256" key="4">
    <source>
        <dbReference type="ARBA" id="ARBA00013303"/>
    </source>
</evidence>
<sequence length="1016" mass="118209">MKEKLEWLSDPEVFGVNKEKAHSDHIWYASEKEIGTQSSFFQSLNGTWYFSYADTVEDREKEFYKKGFDYSDFQKIQVPEHIQLQGYDRCHYVNTMYPWDGKEFLRPPQVPKENPVGSYIRTFTVPNHLCGKRLYISFQGVETAFYIWVNGEFIGYAEDSFTPSEFEITNVIMDGENTVAVQVFKRSSASWLEDQDFWRFSGIFRDVFLYGVPKQHVRDLSIKAEPIHDYQTGKVVIQGELLEQEACMLETVITDREGNVVASGEQKITNKVFDLNLNLQEGLPVFLWSAELPYLYDVTLQLKDMAGQLLEIIPQKIGFRKLEMIDGVMYINGKRLMLHGVNRHEFHPERGRAILEEDMLYDICCLKRNNINAVRTSHYPNQSRWYELCDEYGIYVIDEANLESHGSWQKMGVVEPSWNVPGNHEEWKEAVVDRARSMYERDKNHPSILIWSCGNESYAGTGILAMSDYFHEKDKERFVHYEGVFHNREYDSISDIESRMYAKPQDIKEYLEQNPKKPYISCEYMHAMGNSLGGMSLYTQLEDQYEQYQGGFIWDYIDQALLNSESTLVYGGDFDDRPTDYCFCTNGIVYANRMESPKMQEVKALYSNIVMKFEERDTKKLFVTIKNKNLFKTTKDYVFSFSLNKEGILLEEVRKELYIEPQEELVLEIPFSYPVESGEYTIDVSVQLAKDEKFAKRGYEIAFGQHIFVVEEEGDKVDNLHGKPLPFEVIEGDVNIGVRGDGFFVLFSKTEGGIVSLRYDDMEYMTRTPKVTFWRAMTDNDRGRGDHWKLSQWLTATLCQQYLGDRFKMEREDQKVTVYFPYRTASQYEVEYEVVYTVNANGRIGVSVTYEGILDAPVLPAFGMEWKFKKTQNHFRYYGMGPEENYIDRVCGARLGVYESTPNENVSQYLVPQECGNRTGVRYMELFDDNKQGIRFTSFKTPMECSVLPYSTMELEQALHIEELPNSQYTYVKVLAAQMGVGGDDSWGAPIQEPYVLPSDRPLTIAFYIEPMKEEK</sequence>
<dbReference type="PROSITE" id="PS00719">
    <property type="entry name" value="GLYCOSYL_HYDROL_F2_1"/>
    <property type="match status" value="1"/>
</dbReference>
<dbReference type="InterPro" id="IPR032312">
    <property type="entry name" value="LacZ_4"/>
</dbReference>
<dbReference type="Gene3D" id="2.70.98.10">
    <property type="match status" value="1"/>
</dbReference>
<reference evidence="10" key="1">
    <citation type="submission" date="2020-10" db="EMBL/GenBank/DDBJ databases">
        <authorList>
            <person name="Gilroy R."/>
        </authorList>
    </citation>
    <scope>NUCLEOTIDE SEQUENCE</scope>
    <source>
        <strain evidence="10">E3-2379</strain>
    </source>
</reference>
<feature type="domain" description="Beta galactosidase small chain/" evidence="9">
    <location>
        <begin position="737"/>
        <end position="1010"/>
    </location>
</feature>
<dbReference type="AlphaFoldDB" id="A0A9D9HZM4"/>
<evidence type="ECO:0000256" key="2">
    <source>
        <dbReference type="ARBA" id="ARBA00007401"/>
    </source>
</evidence>
<evidence type="ECO:0000259" key="9">
    <source>
        <dbReference type="SMART" id="SM01038"/>
    </source>
</evidence>
<evidence type="ECO:0000256" key="3">
    <source>
        <dbReference type="ARBA" id="ARBA00012756"/>
    </source>
</evidence>
<comment type="similarity">
    <text evidence="2 8">Belongs to the glycosyl hydrolase 2 family.</text>
</comment>
<dbReference type="EC" id="3.2.1.23" evidence="3 8"/>
<dbReference type="PROSITE" id="PS00608">
    <property type="entry name" value="GLYCOSYL_HYDROL_F2_2"/>
    <property type="match status" value="1"/>
</dbReference>
<dbReference type="SUPFAM" id="SSF74650">
    <property type="entry name" value="Galactose mutarotase-like"/>
    <property type="match status" value="1"/>
</dbReference>
<evidence type="ECO:0000256" key="1">
    <source>
        <dbReference type="ARBA" id="ARBA00001412"/>
    </source>
</evidence>
<dbReference type="GO" id="GO:0009341">
    <property type="term" value="C:beta-galactosidase complex"/>
    <property type="evidence" value="ECO:0007669"/>
    <property type="project" value="InterPro"/>
</dbReference>
<evidence type="ECO:0000256" key="8">
    <source>
        <dbReference type="RuleBase" id="RU361154"/>
    </source>
</evidence>
<dbReference type="SUPFAM" id="SSF49785">
    <property type="entry name" value="Galactose-binding domain-like"/>
    <property type="match status" value="1"/>
</dbReference>
<dbReference type="SUPFAM" id="SSF49303">
    <property type="entry name" value="beta-Galactosidase/glucuronidase domain"/>
    <property type="match status" value="2"/>
</dbReference>
<evidence type="ECO:0000313" key="10">
    <source>
        <dbReference type="EMBL" id="MBO8462433.1"/>
    </source>
</evidence>
<keyword evidence="6 8" id="KW-0326">Glycosidase</keyword>
<dbReference type="InterPro" id="IPR006104">
    <property type="entry name" value="Glyco_hydro_2_N"/>
</dbReference>
<reference evidence="10" key="2">
    <citation type="journal article" date="2021" name="PeerJ">
        <title>Extensive microbial diversity within the chicken gut microbiome revealed by metagenomics and culture.</title>
        <authorList>
            <person name="Gilroy R."/>
            <person name="Ravi A."/>
            <person name="Getino M."/>
            <person name="Pursley I."/>
            <person name="Horton D.L."/>
            <person name="Alikhan N.F."/>
            <person name="Baker D."/>
            <person name="Gharbi K."/>
            <person name="Hall N."/>
            <person name="Watson M."/>
            <person name="Adriaenssens E.M."/>
            <person name="Foster-Nyarko E."/>
            <person name="Jarju S."/>
            <person name="Secka A."/>
            <person name="Antonio M."/>
            <person name="Oren A."/>
            <person name="Chaudhuri R.R."/>
            <person name="La Ragione R."/>
            <person name="Hildebrand F."/>
            <person name="Pallen M.J."/>
        </authorList>
    </citation>
    <scope>NUCLEOTIDE SEQUENCE</scope>
    <source>
        <strain evidence="10">E3-2379</strain>
    </source>
</reference>